<dbReference type="SUPFAM" id="SSF53328">
    <property type="entry name" value="Formyltransferase"/>
    <property type="match status" value="1"/>
</dbReference>
<dbReference type="InterPro" id="IPR005794">
    <property type="entry name" value="Fmt"/>
</dbReference>
<evidence type="ECO:0000259" key="11">
    <source>
        <dbReference type="Pfam" id="PF02911"/>
    </source>
</evidence>
<evidence type="ECO:0000313" key="13">
    <source>
        <dbReference type="Proteomes" id="UP000627715"/>
    </source>
</evidence>
<reference evidence="12" key="1">
    <citation type="journal article" date="2014" name="Int. J. Syst. Evol. Microbiol.">
        <title>Complete genome sequence of Corynebacterium casei LMG S-19264T (=DSM 44701T), isolated from a smear-ripened cheese.</title>
        <authorList>
            <consortium name="US DOE Joint Genome Institute (JGI-PGF)"/>
            <person name="Walter F."/>
            <person name="Albersmeier A."/>
            <person name="Kalinowski J."/>
            <person name="Ruckert C."/>
        </authorList>
    </citation>
    <scope>NUCLEOTIDE SEQUENCE</scope>
    <source>
        <strain evidence="12">CGMCC 1.15425</strain>
    </source>
</reference>
<evidence type="ECO:0000256" key="2">
    <source>
        <dbReference type="ARBA" id="ARBA00010699"/>
    </source>
</evidence>
<evidence type="ECO:0000256" key="5">
    <source>
        <dbReference type="ARBA" id="ARBA00022679"/>
    </source>
</evidence>
<evidence type="ECO:0000256" key="8">
    <source>
        <dbReference type="HAMAP-Rule" id="MF_00182"/>
    </source>
</evidence>
<gene>
    <name evidence="8 12" type="primary">fmt</name>
    <name evidence="12" type="ORF">GCM10011403_15610</name>
</gene>
<dbReference type="Proteomes" id="UP000627715">
    <property type="component" value="Unassembled WGS sequence"/>
</dbReference>
<dbReference type="NCBIfam" id="TIGR00460">
    <property type="entry name" value="fmt"/>
    <property type="match status" value="1"/>
</dbReference>
<dbReference type="InterPro" id="IPR011034">
    <property type="entry name" value="Formyl_transferase-like_C_sf"/>
</dbReference>
<dbReference type="InterPro" id="IPR005793">
    <property type="entry name" value="Formyl_trans_C"/>
</dbReference>
<dbReference type="GO" id="GO:0004479">
    <property type="term" value="F:methionyl-tRNA formyltransferase activity"/>
    <property type="evidence" value="ECO:0007669"/>
    <property type="project" value="UniProtKB-UniRule"/>
</dbReference>
<dbReference type="RefSeq" id="WP_068812315.1">
    <property type="nucleotide sequence ID" value="NZ_BMIY01000006.1"/>
</dbReference>
<reference evidence="12" key="2">
    <citation type="submission" date="2020-09" db="EMBL/GenBank/DDBJ databases">
        <authorList>
            <person name="Sun Q."/>
            <person name="Zhou Y."/>
        </authorList>
    </citation>
    <scope>NUCLEOTIDE SEQUENCE</scope>
    <source>
        <strain evidence="12">CGMCC 1.15425</strain>
    </source>
</reference>
<feature type="domain" description="Formyl transferase N-terminal" evidence="10">
    <location>
        <begin position="8"/>
        <end position="181"/>
    </location>
</feature>
<evidence type="ECO:0000256" key="7">
    <source>
        <dbReference type="ARBA" id="ARBA00048558"/>
    </source>
</evidence>
<feature type="domain" description="Formyl transferase C-terminal" evidence="11">
    <location>
        <begin position="207"/>
        <end position="310"/>
    </location>
</feature>
<keyword evidence="6 8" id="KW-0648">Protein biosynthesis</keyword>
<dbReference type="HAMAP" id="MF_00182">
    <property type="entry name" value="Formyl_trans"/>
    <property type="match status" value="1"/>
</dbReference>
<evidence type="ECO:0000256" key="4">
    <source>
        <dbReference type="ARBA" id="ARBA00016014"/>
    </source>
</evidence>
<keyword evidence="9" id="KW-0175">Coiled coil</keyword>
<feature type="binding site" evidence="8">
    <location>
        <begin position="113"/>
        <end position="116"/>
    </location>
    <ligand>
        <name>(6S)-5,6,7,8-tetrahydrofolate</name>
        <dbReference type="ChEBI" id="CHEBI:57453"/>
    </ligand>
</feature>
<dbReference type="SUPFAM" id="SSF50486">
    <property type="entry name" value="FMT C-terminal domain-like"/>
    <property type="match status" value="1"/>
</dbReference>
<protein>
    <recommendedName>
        <fullName evidence="4 8">Methionyl-tRNA formyltransferase</fullName>
        <ecNumber evidence="3 8">2.1.2.9</ecNumber>
    </recommendedName>
</protein>
<dbReference type="InterPro" id="IPR041711">
    <property type="entry name" value="Met-tRNA-FMT_N"/>
</dbReference>
<dbReference type="AlphaFoldDB" id="A0A917LW61"/>
<comment type="catalytic activity">
    <reaction evidence="7 8">
        <text>L-methionyl-tRNA(fMet) + (6R)-10-formyltetrahydrofolate = N-formyl-L-methionyl-tRNA(fMet) + (6S)-5,6,7,8-tetrahydrofolate + H(+)</text>
        <dbReference type="Rhea" id="RHEA:24380"/>
        <dbReference type="Rhea" id="RHEA-COMP:9952"/>
        <dbReference type="Rhea" id="RHEA-COMP:9953"/>
        <dbReference type="ChEBI" id="CHEBI:15378"/>
        <dbReference type="ChEBI" id="CHEBI:57453"/>
        <dbReference type="ChEBI" id="CHEBI:78530"/>
        <dbReference type="ChEBI" id="CHEBI:78844"/>
        <dbReference type="ChEBI" id="CHEBI:195366"/>
        <dbReference type="EC" id="2.1.2.9"/>
    </reaction>
</comment>
<comment type="function">
    <text evidence="1 8">Attaches a formyl group to the free amino group of methionyl-tRNA(fMet). The formyl group appears to play a dual role in the initiator identity of N-formylmethionyl-tRNA by promoting its recognition by IF2 and preventing the misappropriation of this tRNA by the elongation apparatus.</text>
</comment>
<dbReference type="CDD" id="cd08704">
    <property type="entry name" value="Met_tRNA_FMT_C"/>
    <property type="match status" value="1"/>
</dbReference>
<evidence type="ECO:0000256" key="3">
    <source>
        <dbReference type="ARBA" id="ARBA00012261"/>
    </source>
</evidence>
<keyword evidence="13" id="KW-1185">Reference proteome</keyword>
<dbReference type="InterPro" id="IPR001555">
    <property type="entry name" value="GART_AS"/>
</dbReference>
<evidence type="ECO:0000259" key="10">
    <source>
        <dbReference type="Pfam" id="PF00551"/>
    </source>
</evidence>
<dbReference type="Gene3D" id="3.10.25.10">
    <property type="entry name" value="Formyl transferase, C-terminal domain"/>
    <property type="match status" value="1"/>
</dbReference>
<dbReference type="Gene3D" id="3.40.50.170">
    <property type="entry name" value="Formyl transferase, N-terminal domain"/>
    <property type="match status" value="1"/>
</dbReference>
<comment type="caution">
    <text evidence="12">The sequence shown here is derived from an EMBL/GenBank/DDBJ whole genome shotgun (WGS) entry which is preliminary data.</text>
</comment>
<evidence type="ECO:0000256" key="1">
    <source>
        <dbReference type="ARBA" id="ARBA00002606"/>
    </source>
</evidence>
<comment type="similarity">
    <text evidence="2 8">Belongs to the Fmt family.</text>
</comment>
<feature type="coiled-coil region" evidence="9">
    <location>
        <begin position="187"/>
        <end position="214"/>
    </location>
</feature>
<evidence type="ECO:0000256" key="9">
    <source>
        <dbReference type="SAM" id="Coils"/>
    </source>
</evidence>
<dbReference type="Pfam" id="PF00551">
    <property type="entry name" value="Formyl_trans_N"/>
    <property type="match status" value="1"/>
</dbReference>
<evidence type="ECO:0000313" key="12">
    <source>
        <dbReference type="EMBL" id="GGG59075.1"/>
    </source>
</evidence>
<dbReference type="PROSITE" id="PS00373">
    <property type="entry name" value="GART"/>
    <property type="match status" value="1"/>
</dbReference>
<evidence type="ECO:0000256" key="6">
    <source>
        <dbReference type="ARBA" id="ARBA00022917"/>
    </source>
</evidence>
<dbReference type="Pfam" id="PF02911">
    <property type="entry name" value="Formyl_trans_C"/>
    <property type="match status" value="1"/>
</dbReference>
<accession>A0A917LW61</accession>
<sequence>MANSLRLIFAGTPDFAAQHLEALLSAGHQVCAVYTQPDRATGRGKKLKPTPVKAVAESHGLPVCQPASLKDESELARLREWQADLMIVVAYGLILPQTVLDTPRLGCLNVHASILPRWRGAAPIERAILAGDTESGVTIMQMDAGLDTGDMLYTKATPITPNDNRETLEAKLLHLGQESLLYTLANLDLLKSQAREQNDELSTYARKLDKQEAAINWADPSAIIDRQIRASIGRNPAYTFMDDLRIRVLAAVCEQDAPENNIEPGTIISISRNGKKVESVDVACGEGLLRIKQLQLPGKNAMSVHDVLNARQQAFEPGKQFSNLA</sequence>
<dbReference type="EMBL" id="BMIY01000006">
    <property type="protein sequence ID" value="GGG59075.1"/>
    <property type="molecule type" value="Genomic_DNA"/>
</dbReference>
<dbReference type="PANTHER" id="PTHR11138:SF5">
    <property type="entry name" value="METHIONYL-TRNA FORMYLTRANSFERASE, MITOCHONDRIAL"/>
    <property type="match status" value="1"/>
</dbReference>
<organism evidence="12 13">
    <name type="scientific">Pseudohongiella nitratireducens</name>
    <dbReference type="NCBI Taxonomy" id="1768907"/>
    <lineage>
        <taxon>Bacteria</taxon>
        <taxon>Pseudomonadati</taxon>
        <taxon>Pseudomonadota</taxon>
        <taxon>Gammaproteobacteria</taxon>
        <taxon>Pseudomonadales</taxon>
        <taxon>Pseudohongiellaceae</taxon>
        <taxon>Pseudohongiella</taxon>
    </lineage>
</organism>
<keyword evidence="5 8" id="KW-0808">Transferase</keyword>
<dbReference type="InterPro" id="IPR044135">
    <property type="entry name" value="Met-tRNA-FMT_C"/>
</dbReference>
<dbReference type="CDD" id="cd08646">
    <property type="entry name" value="FMT_core_Met-tRNA-FMT_N"/>
    <property type="match status" value="1"/>
</dbReference>
<name>A0A917LW61_9GAMM</name>
<proteinExistence type="inferred from homology"/>
<dbReference type="InterPro" id="IPR036477">
    <property type="entry name" value="Formyl_transf_N_sf"/>
</dbReference>
<dbReference type="PANTHER" id="PTHR11138">
    <property type="entry name" value="METHIONYL-TRNA FORMYLTRANSFERASE"/>
    <property type="match status" value="1"/>
</dbReference>
<dbReference type="EC" id="2.1.2.9" evidence="3 8"/>
<dbReference type="InterPro" id="IPR002376">
    <property type="entry name" value="Formyl_transf_N"/>
</dbReference>
<dbReference type="OrthoDB" id="9802815at2"/>
<dbReference type="InterPro" id="IPR037022">
    <property type="entry name" value="Formyl_trans_C_sf"/>
</dbReference>
<dbReference type="GO" id="GO:0005829">
    <property type="term" value="C:cytosol"/>
    <property type="evidence" value="ECO:0007669"/>
    <property type="project" value="TreeGrafter"/>
</dbReference>